<dbReference type="Gene3D" id="3.30.497.10">
    <property type="entry name" value="Antithrombin, subunit I, domain 2"/>
    <property type="match status" value="1"/>
</dbReference>
<dbReference type="GO" id="GO:0004867">
    <property type="term" value="F:serine-type endopeptidase inhibitor activity"/>
    <property type="evidence" value="ECO:0007669"/>
    <property type="project" value="UniProtKB-KW"/>
</dbReference>
<accession>A0AAN7NHY8</accession>
<comment type="caution">
    <text evidence="6">The sequence shown here is derived from an EMBL/GenBank/DDBJ whole genome shotgun (WGS) entry which is preliminary data.</text>
</comment>
<keyword evidence="7" id="KW-1185">Reference proteome</keyword>
<keyword evidence="4" id="KW-0722">Serine protease inhibitor</keyword>
<evidence type="ECO:0000256" key="2">
    <source>
        <dbReference type="ARBA" id="ARBA00022490"/>
    </source>
</evidence>
<dbReference type="InterPro" id="IPR000215">
    <property type="entry name" value="Serpin_fam"/>
</dbReference>
<dbReference type="InterPro" id="IPR036186">
    <property type="entry name" value="Serpin_sf"/>
</dbReference>
<gene>
    <name evidence="6" type="ORF">QYF61_007444</name>
</gene>
<comment type="subcellular location">
    <subcellularLocation>
        <location evidence="1">Cytoplasm</location>
    </subcellularLocation>
</comment>
<dbReference type="SUPFAM" id="SSF56574">
    <property type="entry name" value="Serpins"/>
    <property type="match status" value="1"/>
</dbReference>
<proteinExistence type="predicted"/>
<evidence type="ECO:0000313" key="7">
    <source>
        <dbReference type="Proteomes" id="UP001333110"/>
    </source>
</evidence>
<sequence>MGPALSSAVGLSRERLSDARKYFRERERNKVGRDPGYTVVGFDLRWGRTPPSISEEAVRVSSSQEKVTFSALAFLRVATVLETEAGGEQSLGHAMMGSLSAANTQFCLDFFKELSKVKRNENIFFSPLSISAALSMVQLGAGGNTDEETEKVLHIHEVLSMASPGTKSTTGKEIVSELCDNIEL</sequence>
<dbReference type="PANTHER" id="PTHR11461">
    <property type="entry name" value="SERINE PROTEASE INHIBITOR, SERPIN"/>
    <property type="match status" value="1"/>
</dbReference>
<dbReference type="EMBL" id="JAUNZN010000002">
    <property type="protein sequence ID" value="KAK4826335.1"/>
    <property type="molecule type" value="Genomic_DNA"/>
</dbReference>
<dbReference type="PANTHER" id="PTHR11461:SF180">
    <property type="entry name" value="LEUKOCYTE ELASTASE INHIBITOR"/>
    <property type="match status" value="1"/>
</dbReference>
<organism evidence="6 7">
    <name type="scientific">Mycteria americana</name>
    <name type="common">Wood stork</name>
    <dbReference type="NCBI Taxonomy" id="33587"/>
    <lineage>
        <taxon>Eukaryota</taxon>
        <taxon>Metazoa</taxon>
        <taxon>Chordata</taxon>
        <taxon>Craniata</taxon>
        <taxon>Vertebrata</taxon>
        <taxon>Euteleostomi</taxon>
        <taxon>Archelosauria</taxon>
        <taxon>Archosauria</taxon>
        <taxon>Dinosauria</taxon>
        <taxon>Saurischia</taxon>
        <taxon>Theropoda</taxon>
        <taxon>Coelurosauria</taxon>
        <taxon>Aves</taxon>
        <taxon>Neognathae</taxon>
        <taxon>Neoaves</taxon>
        <taxon>Aequornithes</taxon>
        <taxon>Ciconiiformes</taxon>
        <taxon>Ciconiidae</taxon>
        <taxon>Mycteria</taxon>
    </lineage>
</organism>
<dbReference type="InterPro" id="IPR023796">
    <property type="entry name" value="Serpin_dom"/>
</dbReference>
<evidence type="ECO:0000256" key="4">
    <source>
        <dbReference type="ARBA" id="ARBA00022900"/>
    </source>
</evidence>
<dbReference type="Proteomes" id="UP001333110">
    <property type="component" value="Unassembled WGS sequence"/>
</dbReference>
<keyword evidence="3" id="KW-0646">Protease inhibitor</keyword>
<dbReference type="GO" id="GO:0005615">
    <property type="term" value="C:extracellular space"/>
    <property type="evidence" value="ECO:0007669"/>
    <property type="project" value="InterPro"/>
</dbReference>
<keyword evidence="2" id="KW-0963">Cytoplasm</keyword>
<evidence type="ECO:0000259" key="5">
    <source>
        <dbReference type="Pfam" id="PF00079"/>
    </source>
</evidence>
<reference evidence="6 7" key="1">
    <citation type="journal article" date="2023" name="J. Hered.">
        <title>Chromosome-level genome of the wood stork (Mycteria americana) provides insight into avian chromosome evolution.</title>
        <authorList>
            <person name="Flamio R. Jr."/>
            <person name="Ramstad K.M."/>
        </authorList>
    </citation>
    <scope>NUCLEOTIDE SEQUENCE [LARGE SCALE GENOMIC DNA]</scope>
    <source>
        <strain evidence="6">JAX WOST 10</strain>
    </source>
</reference>
<protein>
    <recommendedName>
        <fullName evidence="5">Serpin domain-containing protein</fullName>
    </recommendedName>
</protein>
<dbReference type="GO" id="GO:0005737">
    <property type="term" value="C:cytoplasm"/>
    <property type="evidence" value="ECO:0007669"/>
    <property type="project" value="UniProtKB-SubCell"/>
</dbReference>
<evidence type="ECO:0000256" key="3">
    <source>
        <dbReference type="ARBA" id="ARBA00022690"/>
    </source>
</evidence>
<dbReference type="AlphaFoldDB" id="A0AAN7NHY8"/>
<feature type="domain" description="Serpin" evidence="5">
    <location>
        <begin position="102"/>
        <end position="166"/>
    </location>
</feature>
<name>A0AAN7NHY8_MYCAM</name>
<dbReference type="Pfam" id="PF00079">
    <property type="entry name" value="Serpin"/>
    <property type="match status" value="1"/>
</dbReference>
<dbReference type="InterPro" id="IPR042178">
    <property type="entry name" value="Serpin_sf_1"/>
</dbReference>
<evidence type="ECO:0000313" key="6">
    <source>
        <dbReference type="EMBL" id="KAK4826335.1"/>
    </source>
</evidence>
<evidence type="ECO:0000256" key="1">
    <source>
        <dbReference type="ARBA" id="ARBA00004496"/>
    </source>
</evidence>